<feature type="non-terminal residue" evidence="1">
    <location>
        <position position="731"/>
    </location>
</feature>
<proteinExistence type="predicted"/>
<gene>
    <name evidence="1" type="ORF">G3N55_11830</name>
</gene>
<keyword evidence="2" id="KW-1185">Reference proteome</keyword>
<dbReference type="RefSeq" id="WP_163299834.1">
    <property type="nucleotide sequence ID" value="NZ_JAAGRR010000196.1"/>
</dbReference>
<evidence type="ECO:0000313" key="1">
    <source>
        <dbReference type="EMBL" id="NDY43524.1"/>
    </source>
</evidence>
<organism evidence="1 2">
    <name type="scientific">Dissulfurirhabdus thermomarina</name>
    <dbReference type="NCBI Taxonomy" id="1765737"/>
    <lineage>
        <taxon>Bacteria</taxon>
        <taxon>Deltaproteobacteria</taxon>
        <taxon>Dissulfurirhabdaceae</taxon>
        <taxon>Dissulfurirhabdus</taxon>
    </lineage>
</organism>
<dbReference type="AlphaFoldDB" id="A0A6N9TUW3"/>
<dbReference type="Pfam" id="PF14559">
    <property type="entry name" value="TPR_19"/>
    <property type="match status" value="2"/>
</dbReference>
<protein>
    <submittedName>
        <fullName evidence="1">Tetratricopeptide repeat protein</fullName>
    </submittedName>
</protein>
<dbReference type="Gene3D" id="1.25.40.10">
    <property type="entry name" value="Tetratricopeptide repeat domain"/>
    <property type="match status" value="4"/>
</dbReference>
<dbReference type="InterPro" id="IPR011990">
    <property type="entry name" value="TPR-like_helical_dom_sf"/>
</dbReference>
<sequence>MRGGARGRRFLPGCLAGVLLFWWAAPGLAGPQAEAGNGTPAAGIPAPEVSVAPGAVAPAWRLVWERARQMARGGKREGAIALYVELLEKRPGLVEARWELAQLYAQAGRREAAIQELLRYVEDRPGAAKARLLLGDLLADMGQCRKALEHYLRALAPAEGPGGAAAPPAGAVDIEPRVARCLEHLGRREEALDHWRAALAARPEDPELRKAVGFLLARMGRGAEAVALLRPLVPVARDDPEFQRLYLKALLAAGRWEEARPLIAALRRDEAWKGSASRDLVLQVARLFLEGGEPLAALDLLETRLAAAPDDAEALRLYGAGCESLQWFSRAARAWRRVVDRGGRPADRVALARVLLRAERFRAAREVMDDEVRAALEADPEARRWLVAYDRAAGDGDAAWRSARRAFEAEAAADPAAAATVLALALERFDRDPEAPEAAAAAFARLAAERGGWRLLLSAAAERSGRRLAPRRLASLLETGLRARGAAWLLSAWGRAAPAAGEPPLDLGPGAPRMRLELAAARCRAGAAAELAEVGRLGGWFRERAALARAECLAAAGRYEAAMEALGEVLAGAPRHVAARRLRARVLASMGDDLGARAETAWLSLLAGRPEPPPTPIPVRAGGQVFAAPGEVLRGGAGAPSPDALFSAIRQDGISEGLLFLLGLSQEQAGARAEAAATYRGLVRRHPGLWPAWRRLLALLGAEGRGRERAAQRRRVLAALGAALRAPAPVE</sequence>
<dbReference type="GO" id="GO:0000127">
    <property type="term" value="C:transcription factor TFIIIC complex"/>
    <property type="evidence" value="ECO:0007669"/>
    <property type="project" value="TreeGrafter"/>
</dbReference>
<dbReference type="InterPro" id="IPR039340">
    <property type="entry name" value="Tfc4/TFIIIC-102/Sfc4"/>
</dbReference>
<dbReference type="GO" id="GO:0006383">
    <property type="term" value="P:transcription by RNA polymerase III"/>
    <property type="evidence" value="ECO:0007669"/>
    <property type="project" value="InterPro"/>
</dbReference>
<accession>A0A6N9TUW3</accession>
<dbReference type="SUPFAM" id="SSF48452">
    <property type="entry name" value="TPR-like"/>
    <property type="match status" value="3"/>
</dbReference>
<dbReference type="PANTHER" id="PTHR23082">
    <property type="entry name" value="TRANSCRIPTION INITIATION FACTOR IIIC TFIIIC , POLYPEPTIDE 3-RELATED"/>
    <property type="match status" value="1"/>
</dbReference>
<dbReference type="EMBL" id="JAAGRR010000196">
    <property type="protein sequence ID" value="NDY43524.1"/>
    <property type="molecule type" value="Genomic_DNA"/>
</dbReference>
<dbReference type="PANTHER" id="PTHR23082:SF0">
    <property type="entry name" value="GENERAL TRANSCRIPTION FACTOR 3C POLYPEPTIDE 3"/>
    <property type="match status" value="1"/>
</dbReference>
<comment type="caution">
    <text evidence="1">The sequence shown here is derived from an EMBL/GenBank/DDBJ whole genome shotgun (WGS) entry which is preliminary data.</text>
</comment>
<dbReference type="SMART" id="SM00028">
    <property type="entry name" value="TPR"/>
    <property type="match status" value="3"/>
</dbReference>
<dbReference type="InterPro" id="IPR019734">
    <property type="entry name" value="TPR_rpt"/>
</dbReference>
<dbReference type="Pfam" id="PF13174">
    <property type="entry name" value="TPR_6"/>
    <property type="match status" value="1"/>
</dbReference>
<evidence type="ECO:0000313" key="2">
    <source>
        <dbReference type="Proteomes" id="UP000469346"/>
    </source>
</evidence>
<name>A0A6N9TUW3_DISTH</name>
<reference evidence="1 2" key="1">
    <citation type="submission" date="2020-02" db="EMBL/GenBank/DDBJ databases">
        <title>Comparative genomics of sulfur disproportionating microorganisms.</title>
        <authorList>
            <person name="Ward L.M."/>
            <person name="Bertran E."/>
            <person name="Johnston D.T."/>
        </authorList>
    </citation>
    <scope>NUCLEOTIDE SEQUENCE [LARGE SCALE GENOMIC DNA]</scope>
    <source>
        <strain evidence="1 2">DSM 100025</strain>
    </source>
</reference>
<dbReference type="Proteomes" id="UP000469346">
    <property type="component" value="Unassembled WGS sequence"/>
</dbReference>